<dbReference type="InterPro" id="IPR050131">
    <property type="entry name" value="Peptidase_S8_subtilisin-like"/>
</dbReference>
<keyword evidence="3 5" id="KW-0378">Hydrolase</keyword>
<dbReference type="PROSITE" id="PS00137">
    <property type="entry name" value="SUBTILASE_HIS"/>
    <property type="match status" value="1"/>
</dbReference>
<evidence type="ECO:0000313" key="9">
    <source>
        <dbReference type="EMBL" id="OMH82280.1"/>
    </source>
</evidence>
<evidence type="ECO:0000256" key="1">
    <source>
        <dbReference type="ARBA" id="ARBA00011073"/>
    </source>
</evidence>
<dbReference type="PROSITE" id="PS51892">
    <property type="entry name" value="SUBTILASE"/>
    <property type="match status" value="1"/>
</dbReference>
<proteinExistence type="inferred from homology"/>
<dbReference type="PANTHER" id="PTHR43806:SF13">
    <property type="entry name" value="SUBTILASE-TYPE PROTEINASE RRT12"/>
    <property type="match status" value="1"/>
</dbReference>
<dbReference type="Pfam" id="PF05922">
    <property type="entry name" value="Inhibitor_I9"/>
    <property type="match status" value="1"/>
</dbReference>
<evidence type="ECO:0000259" key="7">
    <source>
        <dbReference type="Pfam" id="PF00082"/>
    </source>
</evidence>
<sequence>MSILALGSSSSKITGHDVVTPVAQDAAKGVFVKRLSKSIYRILYPKRLSSVLTLGTTDKEYDRKRDYKNYIVLLRTPGSSPDIRNSYESHSNKQNSVLYKHLSAYFSPVLRGIADPALRSKKFRSLYKNFKNEYGIKDLGYTGFYGYSAKFDKKTLFKVSQMPDVELIEEDVKIKADAVQTRVQNWGLRRISQNSKNYIDQYAYSGNQGQGVVAYIMDSGVKIDHHELAGRAENGANFVTNEDFSDNKGHGTHVAGIVAGTVHGVAKKAHIVSVKVLDKNMMGMVSYAIKGIDFILKDWSAKKGKYKAAVVNMSLGTPSRNEAYLKAIDAMVAAGVHVVTSSGNSGLDACNQTPALTLTGITVGAFDELGSVPTWSNWGKCVDILAPGTRIISSSNAGGDQTIVKSGTSMAAPFVTGVVAAMLSDNPNMKPSELKQRLISTGLKGYLKENTLRGGTPNIMLYRPA</sequence>
<dbReference type="Pfam" id="PF00082">
    <property type="entry name" value="Peptidase_S8"/>
    <property type="match status" value="1"/>
</dbReference>
<reference evidence="10" key="1">
    <citation type="submission" date="2017-01" db="EMBL/GenBank/DDBJ databases">
        <authorList>
            <person name="Mah S.A."/>
            <person name="Swanson W.J."/>
            <person name="Moy G.W."/>
            <person name="Vacquier V.D."/>
        </authorList>
    </citation>
    <scope>NUCLEOTIDE SEQUENCE [LARGE SCALE GENOMIC DNA]</scope>
    <source>
        <strain evidence="10">COL-18-3</strain>
    </source>
</reference>
<protein>
    <submittedName>
        <fullName evidence="10">Subtilase-type proteinase psp3</fullName>
    </submittedName>
</protein>
<dbReference type="GO" id="GO:0006508">
    <property type="term" value="P:proteolysis"/>
    <property type="evidence" value="ECO:0007669"/>
    <property type="project" value="UniProtKB-KW"/>
</dbReference>
<dbReference type="InterPro" id="IPR010259">
    <property type="entry name" value="S8pro/Inhibitor_I9"/>
</dbReference>
<gene>
    <name evidence="10" type="ORF">AX774_g4169</name>
    <name evidence="9" type="ORF">AX774_g4245</name>
</gene>
<dbReference type="InterPro" id="IPR023828">
    <property type="entry name" value="Peptidase_S8_Ser-AS"/>
</dbReference>
<dbReference type="InterPro" id="IPR015500">
    <property type="entry name" value="Peptidase_S8_subtilisin-rel"/>
</dbReference>
<dbReference type="PROSITE" id="PS00136">
    <property type="entry name" value="SUBTILASE_ASP"/>
    <property type="match status" value="1"/>
</dbReference>
<evidence type="ECO:0000259" key="8">
    <source>
        <dbReference type="Pfam" id="PF05922"/>
    </source>
</evidence>
<dbReference type="PRINTS" id="PR00723">
    <property type="entry name" value="SUBTILISIN"/>
</dbReference>
<comment type="similarity">
    <text evidence="1 5 6">Belongs to the peptidase S8 family.</text>
</comment>
<dbReference type="InterPro" id="IPR023827">
    <property type="entry name" value="Peptidase_S8_Asp-AS"/>
</dbReference>
<keyword evidence="2 5" id="KW-0645">Protease</keyword>
<evidence type="ECO:0000256" key="4">
    <source>
        <dbReference type="ARBA" id="ARBA00022825"/>
    </source>
</evidence>
<feature type="domain" description="Inhibitor I9" evidence="8">
    <location>
        <begin position="70"/>
        <end position="175"/>
    </location>
</feature>
<feature type="domain" description="Peptidase S8/S53" evidence="7">
    <location>
        <begin position="209"/>
        <end position="442"/>
    </location>
</feature>
<dbReference type="InterPro" id="IPR022398">
    <property type="entry name" value="Peptidase_S8_His-AS"/>
</dbReference>
<dbReference type="CDD" id="cd04077">
    <property type="entry name" value="Peptidases_S8_PCSK9_ProteinaseK_like"/>
    <property type="match status" value="1"/>
</dbReference>
<dbReference type="InterPro" id="IPR034193">
    <property type="entry name" value="PCSK9_ProteinaseK-like"/>
</dbReference>
<dbReference type="AlphaFoldDB" id="A0A1R1PMZ8"/>
<evidence type="ECO:0000256" key="6">
    <source>
        <dbReference type="RuleBase" id="RU003355"/>
    </source>
</evidence>
<dbReference type="Proteomes" id="UP000188320">
    <property type="component" value="Unassembled WGS sequence"/>
</dbReference>
<dbReference type="PROSITE" id="PS00138">
    <property type="entry name" value="SUBTILASE_SER"/>
    <property type="match status" value="1"/>
</dbReference>
<reference evidence="11" key="2">
    <citation type="submission" date="2017-01" db="EMBL/GenBank/DDBJ databases">
        <authorList>
            <person name="Wang Y."/>
            <person name="White M."/>
            <person name="Kvist S."/>
            <person name="Moncalvo J.-M."/>
        </authorList>
    </citation>
    <scope>NUCLEOTIDE SEQUENCE [LARGE SCALE GENOMIC DNA]</scope>
    <source>
        <strain evidence="11">COL-18-3</strain>
    </source>
</reference>
<name>A0A1R1PMZ8_ZANCU</name>
<feature type="active site" description="Charge relay system" evidence="5">
    <location>
        <position position="250"/>
    </location>
</feature>
<dbReference type="GO" id="GO:0004252">
    <property type="term" value="F:serine-type endopeptidase activity"/>
    <property type="evidence" value="ECO:0007669"/>
    <property type="project" value="UniProtKB-UniRule"/>
</dbReference>
<organism evidence="10 11">
    <name type="scientific">Zancudomyces culisetae</name>
    <name type="common">Gut fungus</name>
    <name type="synonym">Smittium culisetae</name>
    <dbReference type="NCBI Taxonomy" id="1213189"/>
    <lineage>
        <taxon>Eukaryota</taxon>
        <taxon>Fungi</taxon>
        <taxon>Fungi incertae sedis</taxon>
        <taxon>Zoopagomycota</taxon>
        <taxon>Kickxellomycotina</taxon>
        <taxon>Harpellomycetes</taxon>
        <taxon>Harpellales</taxon>
        <taxon>Legeriomycetaceae</taxon>
        <taxon>Zancudomyces</taxon>
    </lineage>
</organism>
<evidence type="ECO:0000256" key="5">
    <source>
        <dbReference type="PROSITE-ProRule" id="PRU01240"/>
    </source>
</evidence>
<dbReference type="OrthoDB" id="206201at2759"/>
<dbReference type="Gene3D" id="3.40.50.200">
    <property type="entry name" value="Peptidase S8/S53 domain"/>
    <property type="match status" value="1"/>
</dbReference>
<evidence type="ECO:0000313" key="11">
    <source>
        <dbReference type="Proteomes" id="UP000188320"/>
    </source>
</evidence>
<keyword evidence="11" id="KW-1185">Reference proteome</keyword>
<accession>A0A1R1PMZ8</accession>
<dbReference type="GO" id="GO:0005615">
    <property type="term" value="C:extracellular space"/>
    <property type="evidence" value="ECO:0007669"/>
    <property type="project" value="TreeGrafter"/>
</dbReference>
<evidence type="ECO:0000256" key="2">
    <source>
        <dbReference type="ARBA" id="ARBA00022670"/>
    </source>
</evidence>
<dbReference type="PANTHER" id="PTHR43806">
    <property type="entry name" value="PEPTIDASE S8"/>
    <property type="match status" value="1"/>
</dbReference>
<dbReference type="EMBL" id="LSSK01000699">
    <property type="protein sequence ID" value="OMH82280.1"/>
    <property type="molecule type" value="Genomic_DNA"/>
</dbReference>
<feature type="active site" description="Charge relay system" evidence="5">
    <location>
        <position position="409"/>
    </location>
</feature>
<dbReference type="EMBL" id="LSSK01000683">
    <property type="protein sequence ID" value="OMH82346.1"/>
    <property type="molecule type" value="Genomic_DNA"/>
</dbReference>
<dbReference type="InterPro" id="IPR000209">
    <property type="entry name" value="Peptidase_S8/S53_dom"/>
</dbReference>
<comment type="caution">
    <text evidence="10">The sequence shown here is derived from an EMBL/GenBank/DDBJ whole genome shotgun (WGS) entry which is preliminary data.</text>
</comment>
<dbReference type="InterPro" id="IPR036852">
    <property type="entry name" value="Peptidase_S8/S53_dom_sf"/>
</dbReference>
<dbReference type="FunFam" id="3.40.50.200:FF:000007">
    <property type="entry name" value="Subtilisin-like serine protease"/>
    <property type="match status" value="1"/>
</dbReference>
<feature type="active site" description="Charge relay system" evidence="5">
    <location>
        <position position="218"/>
    </location>
</feature>
<dbReference type="SUPFAM" id="SSF54897">
    <property type="entry name" value="Protease propeptides/inhibitors"/>
    <property type="match status" value="1"/>
</dbReference>
<evidence type="ECO:0000256" key="3">
    <source>
        <dbReference type="ARBA" id="ARBA00022801"/>
    </source>
</evidence>
<keyword evidence="4 5" id="KW-0720">Serine protease</keyword>
<evidence type="ECO:0000313" key="10">
    <source>
        <dbReference type="EMBL" id="OMH82346.1"/>
    </source>
</evidence>
<dbReference type="SUPFAM" id="SSF52743">
    <property type="entry name" value="Subtilisin-like"/>
    <property type="match status" value="1"/>
</dbReference>